<organism evidence="1 2">
    <name type="scientific">Eumeta variegata</name>
    <name type="common">Bagworm moth</name>
    <name type="synonym">Eumeta japonica</name>
    <dbReference type="NCBI Taxonomy" id="151549"/>
    <lineage>
        <taxon>Eukaryota</taxon>
        <taxon>Metazoa</taxon>
        <taxon>Ecdysozoa</taxon>
        <taxon>Arthropoda</taxon>
        <taxon>Hexapoda</taxon>
        <taxon>Insecta</taxon>
        <taxon>Pterygota</taxon>
        <taxon>Neoptera</taxon>
        <taxon>Endopterygota</taxon>
        <taxon>Lepidoptera</taxon>
        <taxon>Glossata</taxon>
        <taxon>Ditrysia</taxon>
        <taxon>Tineoidea</taxon>
        <taxon>Psychidae</taxon>
        <taxon>Oiketicinae</taxon>
        <taxon>Eumeta</taxon>
    </lineage>
</organism>
<dbReference type="OrthoDB" id="203754at2759"/>
<proteinExistence type="predicted"/>
<accession>A0A4C1XYK4</accession>
<comment type="caution">
    <text evidence="1">The sequence shown here is derived from an EMBL/GenBank/DDBJ whole genome shotgun (WGS) entry which is preliminary data.</text>
</comment>
<dbReference type="Proteomes" id="UP000299102">
    <property type="component" value="Unassembled WGS sequence"/>
</dbReference>
<gene>
    <name evidence="1" type="ORF">EVAR_42477_1</name>
</gene>
<protein>
    <submittedName>
        <fullName evidence="1">Uncharacterized protein</fullName>
    </submittedName>
</protein>
<keyword evidence="2" id="KW-1185">Reference proteome</keyword>
<name>A0A4C1XYK4_EUMVA</name>
<evidence type="ECO:0000313" key="1">
    <source>
        <dbReference type="EMBL" id="GBP68686.1"/>
    </source>
</evidence>
<evidence type="ECO:0000313" key="2">
    <source>
        <dbReference type="Proteomes" id="UP000299102"/>
    </source>
</evidence>
<dbReference type="AlphaFoldDB" id="A0A4C1XYK4"/>
<dbReference type="EMBL" id="BGZK01001020">
    <property type="protein sequence ID" value="GBP68686.1"/>
    <property type="molecule type" value="Genomic_DNA"/>
</dbReference>
<reference evidence="1 2" key="1">
    <citation type="journal article" date="2019" name="Commun. Biol.">
        <title>The bagworm genome reveals a unique fibroin gene that provides high tensile strength.</title>
        <authorList>
            <person name="Kono N."/>
            <person name="Nakamura H."/>
            <person name="Ohtoshi R."/>
            <person name="Tomita M."/>
            <person name="Numata K."/>
            <person name="Arakawa K."/>
        </authorList>
    </citation>
    <scope>NUCLEOTIDE SEQUENCE [LARGE SCALE GENOMIC DNA]</scope>
</reference>
<sequence length="173" mass="19476">MSQQLELLTINGSSQWSNIILVAPEIQKKEIKPFLVLAVKELEGNPDSRTSSIVNVEKFSAIREVVRHFARLRSAIKEQWNNEDTNTFLEGLRFNPECVVELASLLCRDEIYKNVPKHLQTKPGLVSLHWKIDLSLSQLNPLAPCPGEHSKPLAPYSVTAYVTTGRCEGLNLK</sequence>